<sequence length="150" mass="18064">MSTRVYPTFVKGNPRLRVFLPNFFMKLVKSKINEPANHVRFIIPLEMTDDDVKNYLEKIYNIPVCQVQTRLYEGEIKRNHKNYLIKEPDYRMAHVTLPEDMKFEFPDLFPKAKKDKVDEDESRLLDQAADLMKQRRRNWDRKDVPTWFGL</sequence>
<evidence type="ECO:0000256" key="4">
    <source>
        <dbReference type="ARBA" id="ARBA00023128"/>
    </source>
</evidence>
<dbReference type="GO" id="GO:0032543">
    <property type="term" value="P:mitochondrial translation"/>
    <property type="evidence" value="ECO:0007669"/>
    <property type="project" value="TreeGrafter"/>
</dbReference>
<gene>
    <name evidence="9" type="ORF">HNY73_002146</name>
</gene>
<dbReference type="Pfam" id="PF00276">
    <property type="entry name" value="Ribosomal_L23"/>
    <property type="match status" value="1"/>
</dbReference>
<proteinExistence type="inferred from homology"/>
<accession>A0A8T0FV36</accession>
<comment type="caution">
    <text evidence="9">The sequence shown here is derived from an EMBL/GenBank/DDBJ whole genome shotgun (WGS) entry which is preliminary data.</text>
</comment>
<dbReference type="AlphaFoldDB" id="A0A8T0FV36"/>
<organism evidence="9 10">
    <name type="scientific">Argiope bruennichi</name>
    <name type="common">Wasp spider</name>
    <name type="synonym">Aranea bruennichi</name>
    <dbReference type="NCBI Taxonomy" id="94029"/>
    <lineage>
        <taxon>Eukaryota</taxon>
        <taxon>Metazoa</taxon>
        <taxon>Ecdysozoa</taxon>
        <taxon>Arthropoda</taxon>
        <taxon>Chelicerata</taxon>
        <taxon>Arachnida</taxon>
        <taxon>Araneae</taxon>
        <taxon>Araneomorphae</taxon>
        <taxon>Entelegynae</taxon>
        <taxon>Araneoidea</taxon>
        <taxon>Araneidae</taxon>
        <taxon>Argiope</taxon>
    </lineage>
</organism>
<evidence type="ECO:0000256" key="8">
    <source>
        <dbReference type="ARBA" id="ARBA00041375"/>
    </source>
</evidence>
<evidence type="ECO:0000256" key="6">
    <source>
        <dbReference type="ARBA" id="ARBA00038782"/>
    </source>
</evidence>
<reference evidence="9" key="2">
    <citation type="submission" date="2020-06" db="EMBL/GenBank/DDBJ databases">
        <authorList>
            <person name="Sheffer M."/>
        </authorList>
    </citation>
    <scope>NUCLEOTIDE SEQUENCE</scope>
</reference>
<comment type="subcellular location">
    <subcellularLocation>
        <location evidence="1">Mitochondrion</location>
    </subcellularLocation>
</comment>
<evidence type="ECO:0000256" key="2">
    <source>
        <dbReference type="ARBA" id="ARBA00006700"/>
    </source>
</evidence>
<dbReference type="EMBL" id="JABXBU010000002">
    <property type="protein sequence ID" value="KAF8794135.1"/>
    <property type="molecule type" value="Genomic_DNA"/>
</dbReference>
<dbReference type="GO" id="GO:0005762">
    <property type="term" value="C:mitochondrial large ribosomal subunit"/>
    <property type="evidence" value="ECO:0007669"/>
    <property type="project" value="TreeGrafter"/>
</dbReference>
<evidence type="ECO:0000313" key="9">
    <source>
        <dbReference type="EMBL" id="KAF8794135.1"/>
    </source>
</evidence>
<evidence type="ECO:0000313" key="10">
    <source>
        <dbReference type="Proteomes" id="UP000807504"/>
    </source>
</evidence>
<evidence type="ECO:0000256" key="5">
    <source>
        <dbReference type="ARBA" id="ARBA00023274"/>
    </source>
</evidence>
<protein>
    <recommendedName>
        <fullName evidence="7">Large ribosomal subunit protein uL23m</fullName>
    </recommendedName>
    <alternativeName>
        <fullName evidence="8">39S ribosomal protein L23, mitochondrial</fullName>
    </alternativeName>
</protein>
<dbReference type="PANTHER" id="PTHR12059">
    <property type="entry name" value="RIBOSOMAL PROTEIN L23-RELATED"/>
    <property type="match status" value="1"/>
</dbReference>
<reference evidence="9" key="1">
    <citation type="journal article" date="2020" name="bioRxiv">
        <title>Chromosome-level reference genome of the European wasp spider Argiope bruennichi: a resource for studies on range expansion and evolutionary adaptation.</title>
        <authorList>
            <person name="Sheffer M.M."/>
            <person name="Hoppe A."/>
            <person name="Krehenwinkel H."/>
            <person name="Uhl G."/>
            <person name="Kuss A.W."/>
            <person name="Jensen L."/>
            <person name="Jensen C."/>
            <person name="Gillespie R.G."/>
            <person name="Hoff K.J."/>
            <person name="Prost S."/>
        </authorList>
    </citation>
    <scope>NUCLEOTIDE SEQUENCE</scope>
</reference>
<evidence type="ECO:0000256" key="7">
    <source>
        <dbReference type="ARBA" id="ARBA00039977"/>
    </source>
</evidence>
<evidence type="ECO:0000256" key="1">
    <source>
        <dbReference type="ARBA" id="ARBA00004173"/>
    </source>
</evidence>
<name>A0A8T0FV36_ARGBR</name>
<dbReference type="GO" id="GO:0003735">
    <property type="term" value="F:structural constituent of ribosome"/>
    <property type="evidence" value="ECO:0007669"/>
    <property type="project" value="InterPro"/>
</dbReference>
<dbReference type="InterPro" id="IPR012678">
    <property type="entry name" value="Ribosomal_uL23/eL15/eS24_sf"/>
</dbReference>
<dbReference type="FunFam" id="3.30.70.330:FF:000284">
    <property type="entry name" value="39S ribosomal protein L23, mitochondrial"/>
    <property type="match status" value="1"/>
</dbReference>
<keyword evidence="4" id="KW-0496">Mitochondrion</keyword>
<dbReference type="InterPro" id="IPR013025">
    <property type="entry name" value="Ribosomal_uL23-like"/>
</dbReference>
<dbReference type="SUPFAM" id="SSF54189">
    <property type="entry name" value="Ribosomal proteins S24e, L23 and L15e"/>
    <property type="match status" value="1"/>
</dbReference>
<dbReference type="Proteomes" id="UP000807504">
    <property type="component" value="Unassembled WGS sequence"/>
</dbReference>
<keyword evidence="5" id="KW-0687">Ribonucleoprotein</keyword>
<dbReference type="InterPro" id="IPR012677">
    <property type="entry name" value="Nucleotide-bd_a/b_plait_sf"/>
</dbReference>
<dbReference type="PANTHER" id="PTHR12059:SF5">
    <property type="entry name" value="LARGE RIBOSOMAL SUBUNIT PROTEIN UL23M"/>
    <property type="match status" value="1"/>
</dbReference>
<keyword evidence="10" id="KW-1185">Reference proteome</keyword>
<keyword evidence="3 9" id="KW-0689">Ribosomal protein</keyword>
<evidence type="ECO:0000256" key="3">
    <source>
        <dbReference type="ARBA" id="ARBA00022980"/>
    </source>
</evidence>
<comment type="similarity">
    <text evidence="2">Belongs to the universal ribosomal protein uL23 family.</text>
</comment>
<dbReference type="Gene3D" id="3.30.70.330">
    <property type="match status" value="1"/>
</dbReference>
<comment type="subunit">
    <text evidence="6">Component of the mitochondrial ribosome large subunit (39S) which comprises a 16S rRNA and about 50 distinct proteins.</text>
</comment>